<dbReference type="PANTHER" id="PTHR34700:SF8">
    <property type="entry name" value="POTASSIUM BINDING PROTEIN KBP"/>
    <property type="match status" value="1"/>
</dbReference>
<evidence type="ECO:0000313" key="3">
    <source>
        <dbReference type="Proteomes" id="UP001369082"/>
    </source>
</evidence>
<organism evidence="2 3">
    <name type="scientific">Psychromonas aquatilis</name>
    <dbReference type="NCBI Taxonomy" id="2005072"/>
    <lineage>
        <taxon>Bacteria</taxon>
        <taxon>Pseudomonadati</taxon>
        <taxon>Pseudomonadota</taxon>
        <taxon>Gammaproteobacteria</taxon>
        <taxon>Alteromonadales</taxon>
        <taxon>Psychromonadaceae</taxon>
        <taxon>Psychromonas</taxon>
    </lineage>
</organism>
<keyword evidence="3" id="KW-1185">Reference proteome</keyword>
<accession>A0ABU9GME4</accession>
<feature type="signal peptide" evidence="1">
    <location>
        <begin position="1"/>
        <end position="21"/>
    </location>
</feature>
<evidence type="ECO:0000313" key="2">
    <source>
        <dbReference type="EMBL" id="MEL0628481.1"/>
    </source>
</evidence>
<dbReference type="InterPro" id="IPR052196">
    <property type="entry name" value="Bact_Kbp"/>
</dbReference>
<protein>
    <submittedName>
        <fullName evidence="2">Peptidoglycan-binding protein</fullName>
    </submittedName>
</protein>
<reference evidence="2 3" key="1">
    <citation type="submission" date="2024-02" db="EMBL/GenBank/DDBJ databases">
        <title>Bacteria isolated from the canopy kelp, Nereocystis luetkeana.</title>
        <authorList>
            <person name="Pfister C.A."/>
            <person name="Younker I.T."/>
            <person name="Light S.H."/>
        </authorList>
    </citation>
    <scope>NUCLEOTIDE SEQUENCE [LARGE SCALE GENOMIC DNA]</scope>
    <source>
        <strain evidence="2 3">TI.1.05</strain>
    </source>
</reference>
<feature type="chain" id="PRO_5046238174" evidence="1">
    <location>
        <begin position="22"/>
        <end position="315"/>
    </location>
</feature>
<sequence>MKLKPITSLILVFLLPLLVNANTYTKQQLTPPTINSKTTDNNDKLMIKRSKKLTPTVRFTIKKQAAPIIPLPVLSSFLSKDHIINAELVKNAPRILGDSVGSPRFFADDIFYAQGQYSQDKVYGIYRLGEPYHSKTGEILGSALTFIGYATVSNNKNLPTNSLLTAFDLNSSVREAQQGDLLLAIPEFESLPAYFTPVAVNENVKGHILKALNHASIIGEWDTVVIDKGKRDHIEVGSMFSILRPGPALLINKANIIYQEDGDVFQKMQEMDLTIPSQRVGQLMVFKVYEKVSIAIVIKAHAVMNANFSIEGLTF</sequence>
<name>A0ABU9GME4_9GAMM</name>
<dbReference type="EMBL" id="JBAKAZ010000006">
    <property type="protein sequence ID" value="MEL0628481.1"/>
    <property type="molecule type" value="Genomic_DNA"/>
</dbReference>
<dbReference type="RefSeq" id="WP_341596456.1">
    <property type="nucleotide sequence ID" value="NZ_JBAKAZ010000006.1"/>
</dbReference>
<proteinExistence type="predicted"/>
<gene>
    <name evidence="2" type="ORF">V6256_02580</name>
</gene>
<comment type="caution">
    <text evidence="2">The sequence shown here is derived from an EMBL/GenBank/DDBJ whole genome shotgun (WGS) entry which is preliminary data.</text>
</comment>
<evidence type="ECO:0000256" key="1">
    <source>
        <dbReference type="SAM" id="SignalP"/>
    </source>
</evidence>
<keyword evidence="1" id="KW-0732">Signal</keyword>
<dbReference type="Proteomes" id="UP001369082">
    <property type="component" value="Unassembled WGS sequence"/>
</dbReference>
<dbReference type="PANTHER" id="PTHR34700">
    <property type="entry name" value="POTASSIUM BINDING PROTEIN KBP"/>
    <property type="match status" value="1"/>
</dbReference>